<accession>A0A8K0DH29</accession>
<comment type="similarity">
    <text evidence="2">Belongs to the peptidase C19 family.</text>
</comment>
<name>A0A8K0DH29_IGNLU</name>
<comment type="catalytic activity">
    <reaction evidence="1">
        <text>Thiol-dependent hydrolysis of ester, thioester, amide, peptide and isopeptide bonds formed by the C-terminal Gly of ubiquitin (a 76-residue protein attached to proteins as an intracellular targeting signal).</text>
        <dbReference type="EC" id="3.4.19.12"/>
    </reaction>
</comment>
<evidence type="ECO:0000256" key="1">
    <source>
        <dbReference type="ARBA" id="ARBA00000707"/>
    </source>
</evidence>
<dbReference type="InterPro" id="IPR001394">
    <property type="entry name" value="Peptidase_C19_UCH"/>
</dbReference>
<keyword evidence="6" id="KW-0378">Hydrolase</keyword>
<feature type="compositionally biased region" description="Polar residues" evidence="8">
    <location>
        <begin position="527"/>
        <end position="539"/>
    </location>
</feature>
<dbReference type="EC" id="3.4.19.12" evidence="3"/>
<dbReference type="PANTHER" id="PTHR24006">
    <property type="entry name" value="UBIQUITIN CARBOXYL-TERMINAL HYDROLASE"/>
    <property type="match status" value="1"/>
</dbReference>
<proteinExistence type="inferred from homology"/>
<evidence type="ECO:0000313" key="10">
    <source>
        <dbReference type="EMBL" id="KAF2904039.1"/>
    </source>
</evidence>
<evidence type="ECO:0000256" key="2">
    <source>
        <dbReference type="ARBA" id="ARBA00009085"/>
    </source>
</evidence>
<feature type="region of interest" description="Disordered" evidence="8">
    <location>
        <begin position="733"/>
        <end position="760"/>
    </location>
</feature>
<evidence type="ECO:0000256" key="6">
    <source>
        <dbReference type="ARBA" id="ARBA00022801"/>
    </source>
</evidence>
<evidence type="ECO:0000256" key="4">
    <source>
        <dbReference type="ARBA" id="ARBA00022670"/>
    </source>
</evidence>
<dbReference type="OrthoDB" id="289038at2759"/>
<dbReference type="PROSITE" id="PS00973">
    <property type="entry name" value="USP_2"/>
    <property type="match status" value="1"/>
</dbReference>
<feature type="compositionally biased region" description="Polar residues" evidence="8">
    <location>
        <begin position="461"/>
        <end position="473"/>
    </location>
</feature>
<protein>
    <recommendedName>
        <fullName evidence="3">ubiquitinyl hydrolase 1</fullName>
        <ecNumber evidence="3">3.4.19.12</ecNumber>
    </recommendedName>
</protein>
<keyword evidence="4" id="KW-0645">Protease</keyword>
<dbReference type="InterPro" id="IPR038765">
    <property type="entry name" value="Papain-like_cys_pep_sf"/>
</dbReference>
<evidence type="ECO:0000256" key="8">
    <source>
        <dbReference type="SAM" id="MobiDB-lite"/>
    </source>
</evidence>
<feature type="compositionally biased region" description="Basic and acidic residues" evidence="8">
    <location>
        <begin position="3246"/>
        <end position="3258"/>
    </location>
</feature>
<dbReference type="PROSITE" id="PS00018">
    <property type="entry name" value="EF_HAND_1"/>
    <property type="match status" value="1"/>
</dbReference>
<dbReference type="SUPFAM" id="SSF48371">
    <property type="entry name" value="ARM repeat"/>
    <property type="match status" value="2"/>
</dbReference>
<evidence type="ECO:0000259" key="9">
    <source>
        <dbReference type="PROSITE" id="PS50235"/>
    </source>
</evidence>
<keyword evidence="5" id="KW-0833">Ubl conjugation pathway</keyword>
<gene>
    <name evidence="10" type="ORF">ILUMI_02136</name>
</gene>
<dbReference type="InterPro" id="IPR016024">
    <property type="entry name" value="ARM-type_fold"/>
</dbReference>
<dbReference type="GO" id="GO:0004843">
    <property type="term" value="F:cysteine-type deubiquitinase activity"/>
    <property type="evidence" value="ECO:0007669"/>
    <property type="project" value="UniProtKB-EC"/>
</dbReference>
<dbReference type="InterPro" id="IPR050164">
    <property type="entry name" value="Peptidase_C19"/>
</dbReference>
<feature type="region of interest" description="Disordered" evidence="8">
    <location>
        <begin position="509"/>
        <end position="547"/>
    </location>
</feature>
<dbReference type="InterPro" id="IPR021905">
    <property type="entry name" value="DUF3517"/>
</dbReference>
<feature type="region of interest" description="Disordered" evidence="8">
    <location>
        <begin position="461"/>
        <end position="495"/>
    </location>
</feature>
<dbReference type="GO" id="GO:0005829">
    <property type="term" value="C:cytosol"/>
    <property type="evidence" value="ECO:0007669"/>
    <property type="project" value="TreeGrafter"/>
</dbReference>
<dbReference type="SUPFAM" id="SSF54001">
    <property type="entry name" value="Cysteine proteinases"/>
    <property type="match status" value="1"/>
</dbReference>
<feature type="domain" description="USP" evidence="9">
    <location>
        <begin position="1786"/>
        <end position="2125"/>
    </location>
</feature>
<dbReference type="Pfam" id="PF00443">
    <property type="entry name" value="UCH"/>
    <property type="match status" value="1"/>
</dbReference>
<comment type="caution">
    <text evidence="10">The sequence shown here is derived from an EMBL/GenBank/DDBJ whole genome shotgun (WGS) entry which is preliminary data.</text>
</comment>
<reference evidence="10" key="1">
    <citation type="submission" date="2019-08" db="EMBL/GenBank/DDBJ databases">
        <title>The genome of the North American firefly Photinus pyralis.</title>
        <authorList>
            <consortium name="Photinus pyralis genome working group"/>
            <person name="Fallon T.R."/>
            <person name="Sander Lower S.E."/>
            <person name="Weng J.-K."/>
        </authorList>
    </citation>
    <scope>NUCLEOTIDE SEQUENCE</scope>
    <source>
        <strain evidence="10">TRF0915ILg1</strain>
        <tissue evidence="10">Whole body</tissue>
    </source>
</reference>
<dbReference type="PANTHER" id="PTHR24006:SF827">
    <property type="entry name" value="UBIQUITIN CARBOXYL-TERMINAL HYDROLASE 34"/>
    <property type="match status" value="1"/>
</dbReference>
<dbReference type="FunFam" id="3.90.70.10:FF:000014">
    <property type="entry name" value="Ubiquitin carboxyl-terminal hydrolase 34"/>
    <property type="match status" value="1"/>
</dbReference>
<dbReference type="PROSITE" id="PS00972">
    <property type="entry name" value="USP_1"/>
    <property type="match status" value="1"/>
</dbReference>
<organism evidence="10 11">
    <name type="scientific">Ignelater luminosus</name>
    <name type="common">Cucubano</name>
    <name type="synonym">Pyrophorus luminosus</name>
    <dbReference type="NCBI Taxonomy" id="2038154"/>
    <lineage>
        <taxon>Eukaryota</taxon>
        <taxon>Metazoa</taxon>
        <taxon>Ecdysozoa</taxon>
        <taxon>Arthropoda</taxon>
        <taxon>Hexapoda</taxon>
        <taxon>Insecta</taxon>
        <taxon>Pterygota</taxon>
        <taxon>Neoptera</taxon>
        <taxon>Endopterygota</taxon>
        <taxon>Coleoptera</taxon>
        <taxon>Polyphaga</taxon>
        <taxon>Elateriformia</taxon>
        <taxon>Elateroidea</taxon>
        <taxon>Elateridae</taxon>
        <taxon>Agrypninae</taxon>
        <taxon>Pyrophorini</taxon>
        <taxon>Ignelater</taxon>
    </lineage>
</organism>
<keyword evidence="7" id="KW-0788">Thiol protease</keyword>
<evidence type="ECO:0000256" key="7">
    <source>
        <dbReference type="ARBA" id="ARBA00022807"/>
    </source>
</evidence>
<evidence type="ECO:0000313" key="11">
    <source>
        <dbReference type="Proteomes" id="UP000801492"/>
    </source>
</evidence>
<dbReference type="GO" id="GO:0006508">
    <property type="term" value="P:proteolysis"/>
    <property type="evidence" value="ECO:0007669"/>
    <property type="project" value="UniProtKB-KW"/>
</dbReference>
<dbReference type="GO" id="GO:0009966">
    <property type="term" value="P:regulation of signal transduction"/>
    <property type="evidence" value="ECO:0007669"/>
    <property type="project" value="UniProtKB-ARBA"/>
</dbReference>
<dbReference type="EMBL" id="VTPC01000874">
    <property type="protein sequence ID" value="KAF2904039.1"/>
    <property type="molecule type" value="Genomic_DNA"/>
</dbReference>
<dbReference type="InterPro" id="IPR018247">
    <property type="entry name" value="EF_Hand_1_Ca_BS"/>
</dbReference>
<dbReference type="Gene3D" id="3.90.70.10">
    <property type="entry name" value="Cysteine proteinases"/>
    <property type="match status" value="1"/>
</dbReference>
<feature type="region of interest" description="Disordered" evidence="8">
    <location>
        <begin position="86"/>
        <end position="110"/>
    </location>
</feature>
<evidence type="ECO:0000256" key="5">
    <source>
        <dbReference type="ARBA" id="ARBA00022786"/>
    </source>
</evidence>
<dbReference type="CDD" id="cd02659">
    <property type="entry name" value="peptidase_C19C"/>
    <property type="match status" value="1"/>
</dbReference>
<sequence length="3340" mass="377181">MCDACSDFLQLLISYEVNVCREPNEQPVLTKRDINTVLLYVQTWPARQCMCCYRDQKNLERFSCITQGIIYLTVCQLKELGEKDTKSEKKQSKTEEAAETKLEKSKEVEDNTAEIQERDKLFILASKIFLLNFPLYVAFKHTATNKLDDLTQQELQNLNSFCDLHDSEIPMYLLRNVTIFCKMGGLHAMTACFTHLPPESLPVSTAHAMISIVCNLKLWMNFKSTVSLLVPLRSCVLRYMCKLSDQDLRTPTIKGMADFMWNVIKDPLDTPMAFDVDGLDLAFKYFTSSTLTMRLAGITQINNQIGVLAELCVGEALPEAEAAPRHMADWLINNNIIVHIFGPNLHVEVIKQSHIILNFLAMEGRITCEHIDTIWAAAQLKHCSKTVHDLLPGLVKHLAAPPALHLYSLLFKMEPKDHTEQTLFLASALIKFIWTRGGAGSETGLIGLAASAAGIALHKCPSSSENSVSMDPSNSEEEHGDSSVQSESHKSDSEDIDGVDIDEELDEQPIIVDSEGPSPCKVANKDLSLSSGKVPCDSSTDVDLEGDPLKEEPIRKAQSAPITRIRGTKRQICHIRKKMSLGTSPEGIEAVVTSSSHDEADVEDGPCRFPRKRRKVLRKTRNKNFKGKKNKRSVSIAGIEALSDGEADSEPEMKNVNVSLKEASTLMLPTQVNSLVEAGLKRAVYMEESSSCSELSKETPALEGHDATCPSTFLAIHPRAADHILDLLSGEEAEAEGDADGSYSSRMSTKSEKNMADFDGEDSVCEEELAQLAEHAQLNLHALANQSSPEKSPARLDPRLSACFKVDNVCQPGNTLLWDLLQDNKIGQLGEGLAVEAEKTLCNLLCFNTDRIIRMKFIEGCLHNLANNTSVIVSLRLLPKLLTSFQQFRGLDMHHITHWAERQHHMMAHFFNNLKTYAADPSQALSMYSHQMQVQVRLHFLSAVFSPLGSPQTFKLNLEQVDTLWECLAHDPECSDELFSWLLSQAKSTELHALGIEALKRLYLIHLPSLSPENFSMTCLSLFQQLCNLARIATANMDTNGQDGYVIGMDHMWKIALRANNTDVSMAAIQYLNSYYMGQNLQHEGQFVWQCMAHLNEATQDLISAKGSGAEEAPLLCIQRALLLLKTHMETFRRRYAYHLRRWALEGKGVGSHAALGDRSSTLVRLVIQPAGMSERCVLDLLSSDYIADLRAEVVTWWEKLCQTKNAENEGSTSNSAVLQEGLVRIITQGQELTTDCDEKTLAEMGFKDNQMVYISVGAARGLKKRDCMDSPSLQPPPPRESIPTLLLLRTNYFEQLFGLMHTLSAMKTPVKGGHEIPHTKAQVLSRRVWDILSLLPTNPTLLCGFQQLDTPLTELLDPASPQKLMYSLYIVESLSVKSTTDKGDGDSKGKEPWSRIFIQQGGLRHLYDIFMSGVLQRSGDDGSEWQQDCLASLLKLLCQLGVDPVPHESRPSRSEKIIIPSLNEALLSMIDVKDTMPRLTSILEEASLPRDPNHYKTGFWGRAQVVHYAMALLVSWLHCSEEAKQALFQTPNFSVWLQRLVLEDPEPAVRREVCSALYRLCLGVAARADGLDSSLVAPMLSQLLSYMSVAESMRPQKLETIQAPEEGKEPYGPACRDYFWLVSRLVDSLPDEIVKESLEEPQNCVIDINGLTAKIAQSVLSREYLETRHRTIDDDGLIGLLNLLTNLLKHRPPFQTSKQGQELLCEVFDFLFALPNPKKRHVPKCKSARSRTAAFDLLVELVKYAPENYAILHDKLLKQHQPGPNSPYPWDYWPHEDGRSECGYVGLTNLGATCYMASCMQHLYMMPQARASILSANTEHSKHEPTLKELQRMFAYLLESERKAYNPRSFCKVYTMDHQPLNTAEQKDMAEFFIDLVSKLEEMTPALKKVIKTLFCGVISNNVVSLDCDHVSRTLEEFYTVRCQVADMRNLYESLDEVTVKDTLEGDNMYTCSQCGKKVRAEKRACFKKLPHILCFNTMRYTFNMLTMLKEKVNTHFSFPLRLNMAGYVEKQLMPQHYQEEKEKGNEPEEPEQYEYDLIGVTVHTGTADGGHYYSFIKDRTAGARDKWFLFNDAEVKPFDPNQIAAECFGGEMTSKTYDSVTDKFMDFSFEKTNSAYMLFYERCPLTSITEGAECPSTTLEADIISPCSPTPTATFELSKELEDWIWQDNMHFIQDKNIFEHTYFNFIWQICGYIPQTILPVQPDITQKAAQLSTSFFIETFIHAKEKPTMVQWVELVTKQFNACQEACVWFLEHMVEDTWWPMQVLLKCPNQMVRQMFQRLCIHVIQRLKPSHSSLYIVVDEEMKEDKGSETSSTSSSTSSISINPDMVGNASCVTKFVKTLLSLMEHGAKAHLKHLTEYFGFLYEFSRMGEEESKFLLAAGAINTMVHFYLGQKAHDFIDVSEGEEEEEIVTLPTDKYKPASLDKMITLIASLVEKSRDSDLKLRLSTKDYNAVAGGKGFPFLYQQIKDNINLQQTKNLIHSLCRGNERLATQIIGMISQAISRHSESCQPFFKLLTLLTECGTQSTGGPSGLPCFTQLVLQRVWEAAECCPYSALDWLALQVTRSRLVHQWVLSCLDSWLEHFLMAHGNQRVRNAAGYLLVSLVPSTQFRQGFRASHRLHREPHLSGEAQTVLHQVYTALLRLLPAAKHYTDIQQHGTVKLTTYFALLMYCCISRTEKLLFGQYFLQLWHLFHPKLSEPSIPAHHNKQALLAFWNHVCTDCPENIQLMLQNGHVTKNIAFNYILADHDDQEIVLFNRAMLPAYYGLLRMMCQQSRTFTRHLAQHQNLQWAFKNITPHPTQYPTAVEELFKLMQLFVTKHPDATETEQREICSFRRSTLTAYLQCLDGRTSWGTLISAFRILVDCNDDRLYIVYNGGLQIVFESFQNLHVMLHEATACHVSGDLIEILSILLDLIRCVRIYRDPKDARGILLACKDWLEVIRKLASLLNTYNPPEMRLLCIEILKEFILIMPGEVMQILVPLLSHCHSAFQDSHDAAVPLGPYFPRRGHPLPPSAGKGIARPLRPMVQMTVPHNQLECSRGIDPEYDDALDKFFTPYHEFIDMLCRLAVNSESLSEIVVTLSALVGFEAVPLHSTFFPKFWLDVLRVQHVDRKYATMLTSSNYFVDYIDAVLLDERSSLMVDVIYEFLTTFFPKVSAHVLSEQTLTMIDNTVVGLSEQVNSVDLKKNARRLAGDLRALVLVYKSPEAAPPPLLTTTLQQLKSRLINEMSSLQPPTDDVQNKAISEKDKDNTKGESDNVPSTSKSESSSLEHKVDEEQRSQANTSDVKQHESDSETQNTSSSEDSIEEKKPHAVGQLQNLKLLASTIDELLKVIEKKA</sequence>
<dbReference type="PROSITE" id="PS50235">
    <property type="entry name" value="USP_3"/>
    <property type="match status" value="1"/>
</dbReference>
<dbReference type="InterPro" id="IPR028889">
    <property type="entry name" value="USP"/>
</dbReference>
<feature type="compositionally biased region" description="Basic and acidic residues" evidence="8">
    <location>
        <begin position="3271"/>
        <end position="3281"/>
    </location>
</feature>
<dbReference type="Proteomes" id="UP000801492">
    <property type="component" value="Unassembled WGS sequence"/>
</dbReference>
<evidence type="ECO:0000256" key="3">
    <source>
        <dbReference type="ARBA" id="ARBA00012759"/>
    </source>
</evidence>
<dbReference type="GO" id="GO:0016579">
    <property type="term" value="P:protein deubiquitination"/>
    <property type="evidence" value="ECO:0007669"/>
    <property type="project" value="InterPro"/>
</dbReference>
<keyword evidence="11" id="KW-1185">Reference proteome</keyword>
<feature type="region of interest" description="Disordered" evidence="8">
    <location>
        <begin position="3232"/>
        <end position="3316"/>
    </location>
</feature>
<dbReference type="Pfam" id="PF12030">
    <property type="entry name" value="DUF3517"/>
    <property type="match status" value="1"/>
</dbReference>
<dbReference type="InterPro" id="IPR018200">
    <property type="entry name" value="USP_CS"/>
</dbReference>
<feature type="compositionally biased region" description="Basic and acidic residues" evidence="8">
    <location>
        <begin position="476"/>
        <end position="493"/>
    </location>
</feature>
<dbReference type="GO" id="GO:0005634">
    <property type="term" value="C:nucleus"/>
    <property type="evidence" value="ECO:0007669"/>
    <property type="project" value="TreeGrafter"/>
</dbReference>